<feature type="compositionally biased region" description="Pro residues" evidence="2">
    <location>
        <begin position="98"/>
        <end position="107"/>
    </location>
</feature>
<keyword evidence="4" id="KW-1185">Reference proteome</keyword>
<dbReference type="GO" id="GO:0010737">
    <property type="term" value="P:protein kinase A signaling"/>
    <property type="evidence" value="ECO:0007669"/>
    <property type="project" value="TreeGrafter"/>
</dbReference>
<evidence type="ECO:0000313" key="3">
    <source>
        <dbReference type="EMBL" id="KAK1926604.1"/>
    </source>
</evidence>
<proteinExistence type="inferred from homology"/>
<dbReference type="AlphaFoldDB" id="A0AAD9L8S5"/>
<dbReference type="PANTHER" id="PTHR12832">
    <property type="entry name" value="TESTIS-SPECIFIC PROTEIN PBS13 T-COMPLEX 11"/>
    <property type="match status" value="1"/>
</dbReference>
<sequence>MDNNHPSTPLHQHRPSTAHDNNSDRPASPESNKLNLASPSQPLATTSLPQWQGQEPESPYEQAAPTYVQEEAWPVAGPSTQAWESALTQPMASSSRCPTPPAPPSLDLPPKQSLLTSEPLNRSASNASPMLQQPLTSLPPAPKTTLGKRRNRSHSLPLSVPDHTAKRHRNRHHIPTPSDAWCFRFKASRKEASKLERAEIAAQALRKELERIRPRSATSTVAASRLPPVNVAMLRALDVNEILRNPQLRHDLLFDALAFRPISSSALSNDGADANGDPRSGVGAADMYWESLGDELASGCRCSRWRIRNDGTPRDQQKEQSCLCEGWKRELTESAWWEWQATRWPSRLPDLIKTLREILISLMGSTTPCPNHFAHSFSREALAAHEATCPTVTHALVPELYAALDPEFLTIQVRRGTFSLAIFQMLGEAMKVHCAPVRDAMVDDMVSTAMSGQVAVALRKCFDCVEIMKLDIANHQVHALRPFLWRAAASHEYAAFKSSLSSSKVSLKTSITQRWIRDASLRVLKSLTPAQRAVNVTRRDQMVTRSVVDGFFELVCADWSGLSPEWPPVPPRRSVGTVGIHLTEMAPTLPVVVPESFKMDSRRIKNFNAELTELALTHMILVMLRDLMVNTRPIISPLDIARILKEARQDVDHMFDTLGSYRSAQAGEDLSDLAMRLAVRIVKRETSYGARPAVTSAGDLATIDSTARTIDSFLTSHVQADSPVFTSALKDVRLAASTLLTNTLLAQQASADLEKAVDDSDDVEMEGPATESPSTPFRMAPSVLRARRQAELAKVQAEEEVMLARRGLGVLGKDLRDLSDKMVRIVAFNIKVFEGTYQEKGMMVGV</sequence>
<dbReference type="InterPro" id="IPR008862">
    <property type="entry name" value="Tcp11"/>
</dbReference>
<protein>
    <submittedName>
        <fullName evidence="3">T-complex protein 11-domain-containing protein</fullName>
    </submittedName>
</protein>
<feature type="compositionally biased region" description="Polar residues" evidence="2">
    <location>
        <begin position="1"/>
        <end position="10"/>
    </location>
</feature>
<evidence type="ECO:0000256" key="1">
    <source>
        <dbReference type="ARBA" id="ARBA00010954"/>
    </source>
</evidence>
<dbReference type="EMBL" id="JAODAN010000002">
    <property type="protein sequence ID" value="KAK1926604.1"/>
    <property type="molecule type" value="Genomic_DNA"/>
</dbReference>
<evidence type="ECO:0000313" key="4">
    <source>
        <dbReference type="Proteomes" id="UP001182556"/>
    </source>
</evidence>
<feature type="compositionally biased region" description="Polar residues" evidence="2">
    <location>
        <begin position="113"/>
        <end position="136"/>
    </location>
</feature>
<feature type="compositionally biased region" description="Polar residues" evidence="2">
    <location>
        <begin position="29"/>
        <end position="55"/>
    </location>
</feature>
<comment type="similarity">
    <text evidence="1">Belongs to the TCP11 family.</text>
</comment>
<feature type="region of interest" description="Disordered" evidence="2">
    <location>
        <begin position="1"/>
        <end position="173"/>
    </location>
</feature>
<evidence type="ECO:0000256" key="2">
    <source>
        <dbReference type="SAM" id="MobiDB-lite"/>
    </source>
</evidence>
<gene>
    <name evidence="3" type="ORF">DB88DRAFT_471130</name>
</gene>
<name>A0AAD9L8S5_PAPLA</name>
<organism evidence="3 4">
    <name type="scientific">Papiliotrema laurentii</name>
    <name type="common">Cryptococcus laurentii</name>
    <dbReference type="NCBI Taxonomy" id="5418"/>
    <lineage>
        <taxon>Eukaryota</taxon>
        <taxon>Fungi</taxon>
        <taxon>Dikarya</taxon>
        <taxon>Basidiomycota</taxon>
        <taxon>Agaricomycotina</taxon>
        <taxon>Tremellomycetes</taxon>
        <taxon>Tremellales</taxon>
        <taxon>Rhynchogastremaceae</taxon>
        <taxon>Papiliotrema</taxon>
    </lineage>
</organism>
<dbReference type="PANTHER" id="PTHR12832:SF11">
    <property type="entry name" value="LD23868P"/>
    <property type="match status" value="1"/>
</dbReference>
<feature type="compositionally biased region" description="Polar residues" evidence="2">
    <location>
        <begin position="78"/>
        <end position="97"/>
    </location>
</feature>
<dbReference type="Proteomes" id="UP001182556">
    <property type="component" value="Unassembled WGS sequence"/>
</dbReference>
<accession>A0AAD9L8S5</accession>
<comment type="caution">
    <text evidence="3">The sequence shown here is derived from an EMBL/GenBank/DDBJ whole genome shotgun (WGS) entry which is preliminary data.</text>
</comment>
<dbReference type="Pfam" id="PF05794">
    <property type="entry name" value="Tcp11"/>
    <property type="match status" value="1"/>
</dbReference>
<reference evidence="3" key="1">
    <citation type="submission" date="2023-02" db="EMBL/GenBank/DDBJ databases">
        <title>Identification and recombinant expression of a fungal hydrolase from Papiliotrema laurentii that hydrolyzes apple cutin and clears colloidal polyester polyurethane.</title>
        <authorList>
            <consortium name="DOE Joint Genome Institute"/>
            <person name="Roman V.A."/>
            <person name="Bojanowski C."/>
            <person name="Crable B.R."/>
            <person name="Wagner D.N."/>
            <person name="Hung C.S."/>
            <person name="Nadeau L.J."/>
            <person name="Schratz L."/>
            <person name="Haridas S."/>
            <person name="Pangilinan J."/>
            <person name="Lipzen A."/>
            <person name="Na H."/>
            <person name="Yan M."/>
            <person name="Ng V."/>
            <person name="Grigoriev I.V."/>
            <person name="Spatafora J.W."/>
            <person name="Barlow D."/>
            <person name="Biffinger J."/>
            <person name="Kelley-Loughnane N."/>
            <person name="Varaljay V.A."/>
            <person name="Crookes-Goodson W.J."/>
        </authorList>
    </citation>
    <scope>NUCLEOTIDE SEQUENCE</scope>
    <source>
        <strain evidence="3">5307AH</strain>
    </source>
</reference>